<evidence type="ECO:0000256" key="4">
    <source>
        <dbReference type="ARBA" id="ARBA00008883"/>
    </source>
</evidence>
<feature type="transmembrane region" description="Helical" evidence="17">
    <location>
        <begin position="179"/>
        <end position="198"/>
    </location>
</feature>
<keyword evidence="15 20" id="KW-0829">Tyrosine-protein kinase</keyword>
<evidence type="ECO:0000256" key="11">
    <source>
        <dbReference type="ARBA" id="ARBA00022777"/>
    </source>
</evidence>
<comment type="similarity">
    <text evidence="2">Belongs to the CpsC/CapA family.</text>
</comment>
<dbReference type="GO" id="GO:0005524">
    <property type="term" value="F:ATP binding"/>
    <property type="evidence" value="ECO:0007669"/>
    <property type="project" value="UniProtKB-KW"/>
</dbReference>
<evidence type="ECO:0000256" key="3">
    <source>
        <dbReference type="ARBA" id="ARBA00007316"/>
    </source>
</evidence>
<evidence type="ECO:0000256" key="16">
    <source>
        <dbReference type="ARBA" id="ARBA00051245"/>
    </source>
</evidence>
<evidence type="ECO:0000256" key="13">
    <source>
        <dbReference type="ARBA" id="ARBA00022989"/>
    </source>
</evidence>
<dbReference type="EMBL" id="FNCP01000024">
    <property type="protein sequence ID" value="SDI00542.1"/>
    <property type="molecule type" value="Genomic_DNA"/>
</dbReference>
<keyword evidence="8" id="KW-0808">Transferase</keyword>
<dbReference type="Proteomes" id="UP000198656">
    <property type="component" value="Unassembled WGS sequence"/>
</dbReference>
<name>A0A1G8H1I0_9FIRM</name>
<sequence length="482" mass="52821">MEREIDLRRFREVLRKRWTIVLFLPLGVALICGTLSFLFSAQPIYMATATLAIGNPPTEVSQQNNGFNLDAILAGPQMAKIFEPVVKSRAVEQKVLDQLNLSLNIAQLDSKVTVNSVQDSDLIAISVTDTDPILAAIIANSMAEQFSEVVIEIKKVDTVSVLDRAVIPDSPMIVNKKQIVLSIGLIAFLLGLGIAFLLEYLDDSLRNRQDVEDILQLQVIGQIPYDSEYIKEDIESKSEGFWRLANSQSPAAEAFRTLRTNLQFNKPDSIHQQVLITSTGSGEGKSMMAVNLAISLVRGGKLVLIIDANLRNPIQHQYFQLSNDVGLTSILSSGLPGLEYVVQTQILGLDVLTSGPILPNPVELLDSLTMKNVLKEAKAAYDVVIIDSPPTLARADASILAQAVDGVIFVVGAGAVSREYALEAKRQLEKVEAKILGVVINKVNLKSLYDKYSSRSKAGFSVCKRKILKRSKFRNPSKSFTA</sequence>
<keyword evidence="6" id="KW-1003">Cell membrane</keyword>
<gene>
    <name evidence="20" type="ORF">SAMN05443529_12421</name>
</gene>
<keyword evidence="14 17" id="KW-0472">Membrane</keyword>
<dbReference type="PANTHER" id="PTHR32309">
    <property type="entry name" value="TYROSINE-PROTEIN KINASE"/>
    <property type="match status" value="1"/>
</dbReference>
<feature type="domain" description="Polysaccharide chain length determinant N-terminal" evidence="18">
    <location>
        <begin position="4"/>
        <end position="99"/>
    </location>
</feature>
<dbReference type="AlphaFoldDB" id="A0A1G8H1I0"/>
<evidence type="ECO:0000259" key="18">
    <source>
        <dbReference type="Pfam" id="PF02706"/>
    </source>
</evidence>
<evidence type="ECO:0000256" key="8">
    <source>
        <dbReference type="ARBA" id="ARBA00022679"/>
    </source>
</evidence>
<dbReference type="InterPro" id="IPR005702">
    <property type="entry name" value="Wzc-like_C"/>
</dbReference>
<keyword evidence="7" id="KW-0997">Cell inner membrane</keyword>
<evidence type="ECO:0000256" key="9">
    <source>
        <dbReference type="ARBA" id="ARBA00022692"/>
    </source>
</evidence>
<dbReference type="EC" id="2.7.10.2" evidence="5"/>
<keyword evidence="12" id="KW-0067">ATP-binding</keyword>
<dbReference type="NCBIfam" id="TIGR01007">
    <property type="entry name" value="eps_fam"/>
    <property type="match status" value="1"/>
</dbReference>
<feature type="domain" description="AAA" evidence="19">
    <location>
        <begin position="281"/>
        <end position="416"/>
    </location>
</feature>
<dbReference type="InterPro" id="IPR025669">
    <property type="entry name" value="AAA_dom"/>
</dbReference>
<accession>A0A1G8H1I0</accession>
<dbReference type="Pfam" id="PF02706">
    <property type="entry name" value="Wzz"/>
    <property type="match status" value="1"/>
</dbReference>
<comment type="similarity">
    <text evidence="4">Belongs to the etk/wzc family.</text>
</comment>
<reference evidence="21" key="1">
    <citation type="submission" date="2016-10" db="EMBL/GenBank/DDBJ databases">
        <authorList>
            <person name="Varghese N."/>
            <person name="Submissions S."/>
        </authorList>
    </citation>
    <scope>NUCLEOTIDE SEQUENCE [LARGE SCALE GENOMIC DNA]</scope>
    <source>
        <strain evidence="21">DSM 8344</strain>
    </source>
</reference>
<keyword evidence="20" id="KW-0675">Receptor</keyword>
<evidence type="ECO:0000313" key="20">
    <source>
        <dbReference type="EMBL" id="SDI00542.1"/>
    </source>
</evidence>
<dbReference type="Gene3D" id="3.40.50.300">
    <property type="entry name" value="P-loop containing nucleotide triphosphate hydrolases"/>
    <property type="match status" value="1"/>
</dbReference>
<keyword evidence="9 17" id="KW-0812">Transmembrane</keyword>
<dbReference type="STRING" id="1121419.SAMN05443529_12421"/>
<evidence type="ECO:0000259" key="19">
    <source>
        <dbReference type="Pfam" id="PF13614"/>
    </source>
</evidence>
<dbReference type="OrthoDB" id="9794577at2"/>
<evidence type="ECO:0000256" key="10">
    <source>
        <dbReference type="ARBA" id="ARBA00022741"/>
    </source>
</evidence>
<comment type="subcellular location">
    <subcellularLocation>
        <location evidence="1">Cell inner membrane</location>
        <topology evidence="1">Multi-pass membrane protein</topology>
    </subcellularLocation>
</comment>
<dbReference type="PANTHER" id="PTHR32309:SF13">
    <property type="entry name" value="FERRIC ENTEROBACTIN TRANSPORT PROTEIN FEPE"/>
    <property type="match status" value="1"/>
</dbReference>
<dbReference type="GO" id="GO:0042802">
    <property type="term" value="F:identical protein binding"/>
    <property type="evidence" value="ECO:0007669"/>
    <property type="project" value="UniProtKB-ARBA"/>
</dbReference>
<proteinExistence type="inferred from homology"/>
<evidence type="ECO:0000313" key="21">
    <source>
        <dbReference type="Proteomes" id="UP000198656"/>
    </source>
</evidence>
<keyword evidence="11 20" id="KW-0418">Kinase</keyword>
<evidence type="ECO:0000256" key="1">
    <source>
        <dbReference type="ARBA" id="ARBA00004429"/>
    </source>
</evidence>
<evidence type="ECO:0000256" key="2">
    <source>
        <dbReference type="ARBA" id="ARBA00006683"/>
    </source>
</evidence>
<comment type="catalytic activity">
    <reaction evidence="16">
        <text>L-tyrosyl-[protein] + ATP = O-phospho-L-tyrosyl-[protein] + ADP + H(+)</text>
        <dbReference type="Rhea" id="RHEA:10596"/>
        <dbReference type="Rhea" id="RHEA-COMP:10136"/>
        <dbReference type="Rhea" id="RHEA-COMP:20101"/>
        <dbReference type="ChEBI" id="CHEBI:15378"/>
        <dbReference type="ChEBI" id="CHEBI:30616"/>
        <dbReference type="ChEBI" id="CHEBI:46858"/>
        <dbReference type="ChEBI" id="CHEBI:61978"/>
        <dbReference type="ChEBI" id="CHEBI:456216"/>
        <dbReference type="EC" id="2.7.10.2"/>
    </reaction>
</comment>
<keyword evidence="13 17" id="KW-1133">Transmembrane helix</keyword>
<evidence type="ECO:0000256" key="7">
    <source>
        <dbReference type="ARBA" id="ARBA00022519"/>
    </source>
</evidence>
<dbReference type="Pfam" id="PF13614">
    <property type="entry name" value="AAA_31"/>
    <property type="match status" value="1"/>
</dbReference>
<protein>
    <recommendedName>
        <fullName evidence="5">non-specific protein-tyrosine kinase</fullName>
        <ecNumber evidence="5">2.7.10.2</ecNumber>
    </recommendedName>
</protein>
<evidence type="ECO:0000256" key="14">
    <source>
        <dbReference type="ARBA" id="ARBA00023136"/>
    </source>
</evidence>
<dbReference type="InterPro" id="IPR050445">
    <property type="entry name" value="Bact_polysacc_biosynth/exp"/>
</dbReference>
<dbReference type="GO" id="GO:0004715">
    <property type="term" value="F:non-membrane spanning protein tyrosine kinase activity"/>
    <property type="evidence" value="ECO:0007669"/>
    <property type="project" value="UniProtKB-EC"/>
</dbReference>
<evidence type="ECO:0000256" key="5">
    <source>
        <dbReference type="ARBA" id="ARBA00011903"/>
    </source>
</evidence>
<dbReference type="SUPFAM" id="SSF52540">
    <property type="entry name" value="P-loop containing nucleoside triphosphate hydrolases"/>
    <property type="match status" value="1"/>
</dbReference>
<dbReference type="CDD" id="cd05387">
    <property type="entry name" value="BY-kinase"/>
    <property type="match status" value="1"/>
</dbReference>
<dbReference type="InterPro" id="IPR027417">
    <property type="entry name" value="P-loop_NTPase"/>
</dbReference>
<evidence type="ECO:0000256" key="17">
    <source>
        <dbReference type="SAM" id="Phobius"/>
    </source>
</evidence>
<comment type="similarity">
    <text evidence="3">Belongs to the CpsD/CapB family.</text>
</comment>
<feature type="transmembrane region" description="Helical" evidence="17">
    <location>
        <begin position="20"/>
        <end position="39"/>
    </location>
</feature>
<evidence type="ECO:0000256" key="15">
    <source>
        <dbReference type="ARBA" id="ARBA00023137"/>
    </source>
</evidence>
<evidence type="ECO:0000256" key="12">
    <source>
        <dbReference type="ARBA" id="ARBA00022840"/>
    </source>
</evidence>
<keyword evidence="10" id="KW-0547">Nucleotide-binding</keyword>
<dbReference type="FunFam" id="3.40.50.300:FF:000527">
    <property type="entry name" value="Tyrosine-protein kinase etk"/>
    <property type="match status" value="1"/>
</dbReference>
<evidence type="ECO:0000256" key="6">
    <source>
        <dbReference type="ARBA" id="ARBA00022475"/>
    </source>
</evidence>
<dbReference type="GO" id="GO:0005886">
    <property type="term" value="C:plasma membrane"/>
    <property type="evidence" value="ECO:0007669"/>
    <property type="project" value="UniProtKB-SubCell"/>
</dbReference>
<organism evidence="20 21">
    <name type="scientific">Desulfosporosinus hippei DSM 8344</name>
    <dbReference type="NCBI Taxonomy" id="1121419"/>
    <lineage>
        <taxon>Bacteria</taxon>
        <taxon>Bacillati</taxon>
        <taxon>Bacillota</taxon>
        <taxon>Clostridia</taxon>
        <taxon>Eubacteriales</taxon>
        <taxon>Desulfitobacteriaceae</taxon>
        <taxon>Desulfosporosinus</taxon>
    </lineage>
</organism>
<dbReference type="RefSeq" id="WP_092334959.1">
    <property type="nucleotide sequence ID" value="NZ_FNCP01000024.1"/>
</dbReference>
<keyword evidence="21" id="KW-1185">Reference proteome</keyword>
<dbReference type="InterPro" id="IPR003856">
    <property type="entry name" value="LPS_length_determ_N"/>
</dbReference>